<proteinExistence type="predicted"/>
<dbReference type="RefSeq" id="WP_179615898.1">
    <property type="nucleotide sequence ID" value="NZ_CP059163.1"/>
</dbReference>
<protein>
    <submittedName>
        <fullName evidence="1">Uncharacterized protein</fullName>
    </submittedName>
</protein>
<keyword evidence="2" id="KW-1185">Reference proteome</keyword>
<dbReference type="EMBL" id="JACCBE010000001">
    <property type="protein sequence ID" value="NYD58252.1"/>
    <property type="molecule type" value="Genomic_DNA"/>
</dbReference>
<dbReference type="AlphaFoldDB" id="A0A7Y9JQM1"/>
<comment type="caution">
    <text evidence="1">The sequence shown here is derived from an EMBL/GenBank/DDBJ whole genome shotgun (WGS) entry which is preliminary data.</text>
</comment>
<evidence type="ECO:0000313" key="2">
    <source>
        <dbReference type="Proteomes" id="UP000516957"/>
    </source>
</evidence>
<dbReference type="Proteomes" id="UP000516957">
    <property type="component" value="Unassembled WGS sequence"/>
</dbReference>
<evidence type="ECO:0000313" key="1">
    <source>
        <dbReference type="EMBL" id="NYD58252.1"/>
    </source>
</evidence>
<reference evidence="1 2" key="1">
    <citation type="submission" date="2020-07" db="EMBL/GenBank/DDBJ databases">
        <title>Sequencing the genomes of 1000 actinobacteria strains.</title>
        <authorList>
            <person name="Klenk H.-P."/>
        </authorList>
    </citation>
    <scope>NUCLEOTIDE SEQUENCE [LARGE SCALE GENOMIC DNA]</scope>
    <source>
        <strain evidence="1 2">DSM 18965</strain>
    </source>
</reference>
<name>A0A7Y9JQM1_9ACTN</name>
<organism evidence="1 2">
    <name type="scientific">Nocardioides marinisabuli</name>
    <dbReference type="NCBI Taxonomy" id="419476"/>
    <lineage>
        <taxon>Bacteria</taxon>
        <taxon>Bacillati</taxon>
        <taxon>Actinomycetota</taxon>
        <taxon>Actinomycetes</taxon>
        <taxon>Propionibacteriales</taxon>
        <taxon>Nocardioidaceae</taxon>
        <taxon>Nocardioides</taxon>
    </lineage>
</organism>
<accession>A0A7Y9JQM1</accession>
<sequence length="113" mass="11833">MAPRTWFSRDPAGSNEPARRVGVVAAAVATADLDAVLAAEAVLVVLSEHEGRGMYVELGAALARAAAGELAHVALIGQVRHQSVFLHHPTVTRWVSAEAWLASLDRARGCLGG</sequence>
<gene>
    <name evidence="1" type="ORF">BKA08_002490</name>
</gene>